<dbReference type="VEuPathDB" id="CryptoDB:GNI_038240"/>
<evidence type="ECO:0000313" key="3">
    <source>
        <dbReference type="Proteomes" id="UP000019763"/>
    </source>
</evidence>
<keyword evidence="3" id="KW-1185">Reference proteome</keyword>
<dbReference type="RefSeq" id="XP_011129352.1">
    <property type="nucleotide sequence ID" value="XM_011131050.1"/>
</dbReference>
<dbReference type="EMBL" id="AFNH02000294">
    <property type="protein sequence ID" value="EZG78314.1"/>
    <property type="molecule type" value="Genomic_DNA"/>
</dbReference>
<accession>A0A023BAK5</accession>
<sequence>METELSAVLDWSKLTEPRFLMAGTECDYVVSEENTVDAWRACLEACQKGDKLPETCHSGDQWPSDIPTFTRRQIAGVNVVLGEALEDVGINECAIELKQRDEKWVWLNWDPSTRLCRLLTEDDAMFVFTNAYESLPADYCNPSFEQVCSNQPYNCNACQTEEQVCVWIDNDAWSAGRTGGRDDMAKFEQWCNTAISTGVDCQWLTALTSVDDLIDCEPACAAGTLDKSDKCVKDGRSSPADDPALKNWVFGNYENGAQNYVSPKSCLRQATKAAVYALALTSSGTCQTFSEDALLPIFAMDPTAQKKPSGCDVDTYNKYCADNPAACDLCGDGIPRCIWAEPAAFGGMATRQATEELLDKLCTASAPAQCDVVSVKTPSEAALVACKEACEGKVDPPPDGCAYDASHLGGYLFGANGITDGNDGLVDYTWVEATGIYDCTLQAYQNPDVGYFAWIASKTACGMLSRSDTTRYINTPVSLLEEAECAVSSGGKGLEYCRNNTCIYLLRAEDDIQDLFSGLTTTDYLCSADLCAWVSVFNQGSGEALDNCYNSCKSSETVSGNCIFDGRKPRDLATDPNGSDQRSAITNWSLDFKDASTIQISDNAIPVSNTTNVTLYQCQQFFWTVDDAAWWQWDSTTKDCHVLPDQLFRYYLSNVLDEVSKETCDTETALKSCDSGQCDICNSGANYCASYSPEIIYGGGKSETELWTAVDGSCLDCSWIGLNGDEDPDKFDTCVTQCQNNDQLSEECIKNGRDTVYIPLLVGGKNSTRVRALPDAKSHLDCVGLYKDGSMALTMWFSDDQSCMGVTSDDLNYFITTPIADLAADECSYSSECAVSAVSAVNSVLKDKPSSRDVESCETVCDDRCIWISDGVQVATGGYAKDVLLKAIEGLCQQNQCEWTGYEPNDDWDGLNDCHTTCLSAGTAVDSPCLMDGRPTVYRDIVFGGPKSSRVKEFPLDDPKEPWQCLNQTYSQNYYFTWQDGHCYGLPLEGLKYFVQTPLSFLKEGDCDIEAMGSADGLDVCDDGIPRCYWTDASVVSGGKSVWDLIPTFCTAGVESLCSWTGMSTLDWTQLQECHQQCLVGDGTLGGNTDCLLDGRGLPAETPAYSNWVFGGQPRAPTSLTKTRSRKADRTPHDLSTNTVVSSPWDCIAQGAAADQLFMTATETETGAQTDTIVCSLRTIDQLSELIRSPLHRLGAMCDFEAYNRACPDGAGTAGCDICGDQVARCVWTQTGVWSSNYDPLRTSIRDLCDQGLDPTYCDWTCLERVAPKRPDVVWTREVEVDEVLMTEEDWTALVAYHSSCVAGALLPSKETTDCESCLADGRVQPSVDKPVFRPVIFAGPGSTLLSERQGAGSSPWTCLLSLRETGDVLMTWDVAAKKCWSMSLESLQRLLSTPRLVLPTTECAMPEDVTSFDLCDDGHDWCVWTSDQVLTGSTLDLWDLLVPSFCRRAVDPVACDAVGMLSEGSKDALEACHDDCLNAAETWSSPFCYSDGKTQPDRDNPIYGNVVVAGPNSKNVLKPTFAITTQWDCVDWMLNTDMQGTRYFMWTAGSGSTDGQSDGGPLCFGLTKDVVAYYLKTSLAALQEDECDWEAYDAACRQSTTDPAPNCDICDLCHGCRRQRHW</sequence>
<evidence type="ECO:0000313" key="2">
    <source>
        <dbReference type="EMBL" id="EZG78314.1"/>
    </source>
</evidence>
<reference evidence="2" key="1">
    <citation type="submission" date="2013-12" db="EMBL/GenBank/DDBJ databases">
        <authorList>
            <person name="Omoto C.K."/>
            <person name="Sibley D."/>
            <person name="Venepally P."/>
            <person name="Hadjithomas M."/>
            <person name="Karamycheva S."/>
            <person name="Brunk B."/>
            <person name="Roos D."/>
            <person name="Caler E."/>
            <person name="Lorenzi H."/>
        </authorList>
    </citation>
    <scope>NUCLEOTIDE SEQUENCE</scope>
</reference>
<name>A0A023BAK5_GRENI</name>
<comment type="caution">
    <text evidence="2">The sequence shown here is derived from an EMBL/GenBank/DDBJ whole genome shotgun (WGS) entry which is preliminary data.</text>
</comment>
<dbReference type="Proteomes" id="UP000019763">
    <property type="component" value="Unassembled WGS sequence"/>
</dbReference>
<organism evidence="2 3">
    <name type="scientific">Gregarina niphandrodes</name>
    <name type="common">Septate eugregarine</name>
    <dbReference type="NCBI Taxonomy" id="110365"/>
    <lineage>
        <taxon>Eukaryota</taxon>
        <taxon>Sar</taxon>
        <taxon>Alveolata</taxon>
        <taxon>Apicomplexa</taxon>
        <taxon>Conoidasida</taxon>
        <taxon>Gregarinasina</taxon>
        <taxon>Eugregarinorida</taxon>
        <taxon>Gregarinidae</taxon>
        <taxon>Gregarina</taxon>
    </lineage>
</organism>
<gene>
    <name evidence="2" type="ORF">GNI_038240</name>
</gene>
<evidence type="ECO:0000256" key="1">
    <source>
        <dbReference type="SAM" id="MobiDB-lite"/>
    </source>
</evidence>
<feature type="region of interest" description="Disordered" evidence="1">
    <location>
        <begin position="1115"/>
        <end position="1135"/>
    </location>
</feature>
<protein>
    <submittedName>
        <fullName evidence="2">Uncharacterized protein</fullName>
    </submittedName>
</protein>
<proteinExistence type="predicted"/>
<dbReference type="GeneID" id="22911474"/>